<dbReference type="EC" id="3.1.3.12" evidence="4"/>
<dbReference type="PANTHER" id="PTHR43768:SF3">
    <property type="entry name" value="TREHALOSE 6-PHOSPHATE PHOSPHATASE"/>
    <property type="match status" value="1"/>
</dbReference>
<accession>A0A5C6X6D1</accession>
<comment type="catalytic activity">
    <reaction evidence="4">
        <text>alpha,alpha-trehalose 6-phosphate + H2O = alpha,alpha-trehalose + phosphate</text>
        <dbReference type="Rhea" id="RHEA:23420"/>
        <dbReference type="ChEBI" id="CHEBI:15377"/>
        <dbReference type="ChEBI" id="CHEBI:16551"/>
        <dbReference type="ChEBI" id="CHEBI:43474"/>
        <dbReference type="ChEBI" id="CHEBI:58429"/>
        <dbReference type="EC" id="3.1.3.12"/>
    </reaction>
</comment>
<dbReference type="Proteomes" id="UP000321046">
    <property type="component" value="Unassembled WGS sequence"/>
</dbReference>
<keyword evidence="4" id="KW-0479">Metal-binding</keyword>
<evidence type="ECO:0000256" key="3">
    <source>
        <dbReference type="ARBA" id="ARBA00022801"/>
    </source>
</evidence>
<evidence type="ECO:0000256" key="1">
    <source>
        <dbReference type="ARBA" id="ARBA00005199"/>
    </source>
</evidence>
<gene>
    <name evidence="5" type="primary">otsB</name>
    <name evidence="5" type="ORF">FRC96_13645</name>
</gene>
<sequence length="294" mass="31154">MSMRCERNEVARGASSALTEGGEMKTLDDVVQAAAHALARGQRMLVMLDYDGTLAPIAARPELASPAPGATRAIDALIEAGAQVVVVSGRGAADVHERLGMSNVGIVGSHGLELWWDGGARELVEGADRARETIATIEEAWRRLADEEPGVVVEHKPFGVALHYRLVEQGWHALAERAAEVARAHPGVRLKTGKCVVEAIPALRWDKGSAARLVLRRAEAGAASGVHAIYVGDDVTDEDAFSALRGLASTVLVAPEDRASEASARVADPAQVVRLIWELAALCDRNHGRLAGLL</sequence>
<comment type="pathway">
    <text evidence="1 4">Glycan biosynthesis; trehalose biosynthesis.</text>
</comment>
<evidence type="ECO:0000256" key="2">
    <source>
        <dbReference type="ARBA" id="ARBA00008770"/>
    </source>
</evidence>
<dbReference type="InterPro" id="IPR023214">
    <property type="entry name" value="HAD_sf"/>
</dbReference>
<dbReference type="SUPFAM" id="SSF56784">
    <property type="entry name" value="HAD-like"/>
    <property type="match status" value="1"/>
</dbReference>
<reference evidence="5 6" key="1">
    <citation type="submission" date="2019-08" db="EMBL/GenBank/DDBJ databases">
        <title>Bradymonadales sp. TMQ2.</title>
        <authorList>
            <person name="Liang Q."/>
        </authorList>
    </citation>
    <scope>NUCLEOTIDE SEQUENCE [LARGE SCALE GENOMIC DNA]</scope>
    <source>
        <strain evidence="5 6">TMQ2</strain>
    </source>
</reference>
<comment type="caution">
    <text evidence="5">The sequence shown here is derived from an EMBL/GenBank/DDBJ whole genome shotgun (WGS) entry which is preliminary data.</text>
</comment>
<evidence type="ECO:0000313" key="5">
    <source>
        <dbReference type="EMBL" id="TXD34654.1"/>
    </source>
</evidence>
<dbReference type="InterPro" id="IPR003337">
    <property type="entry name" value="Trehalose_PPase"/>
</dbReference>
<evidence type="ECO:0000313" key="6">
    <source>
        <dbReference type="Proteomes" id="UP000321046"/>
    </source>
</evidence>
<comment type="similarity">
    <text evidence="2 4">Belongs to the trehalose phosphatase family.</text>
</comment>
<dbReference type="InterPro" id="IPR044651">
    <property type="entry name" value="OTSB-like"/>
</dbReference>
<comment type="cofactor">
    <cofactor evidence="4">
        <name>Mg(2+)</name>
        <dbReference type="ChEBI" id="CHEBI:18420"/>
    </cofactor>
</comment>
<dbReference type="AlphaFoldDB" id="A0A5C6X6D1"/>
<dbReference type="NCBIfam" id="TIGR00685">
    <property type="entry name" value="T6PP"/>
    <property type="match status" value="1"/>
</dbReference>
<dbReference type="InterPro" id="IPR006379">
    <property type="entry name" value="HAD-SF_hydro_IIB"/>
</dbReference>
<dbReference type="Gene3D" id="3.30.70.1020">
    <property type="entry name" value="Trehalose-6-phosphate phosphatase related protein, domain 2"/>
    <property type="match status" value="1"/>
</dbReference>
<keyword evidence="4" id="KW-0460">Magnesium</keyword>
<name>A0A5C6X6D1_9DELT</name>
<proteinExistence type="inferred from homology"/>
<dbReference type="NCBIfam" id="TIGR01484">
    <property type="entry name" value="HAD-SF-IIB"/>
    <property type="match status" value="1"/>
</dbReference>
<dbReference type="PANTHER" id="PTHR43768">
    <property type="entry name" value="TREHALOSE 6-PHOSPHATE PHOSPHATASE"/>
    <property type="match status" value="1"/>
</dbReference>
<dbReference type="Gene3D" id="3.40.50.1000">
    <property type="entry name" value="HAD superfamily/HAD-like"/>
    <property type="match status" value="1"/>
</dbReference>
<protein>
    <recommendedName>
        <fullName evidence="4">Trehalose 6-phosphate phosphatase</fullName>
        <ecNumber evidence="4">3.1.3.12</ecNumber>
    </recommendedName>
</protein>
<dbReference type="InterPro" id="IPR036412">
    <property type="entry name" value="HAD-like_sf"/>
</dbReference>
<dbReference type="GO" id="GO:0046872">
    <property type="term" value="F:metal ion binding"/>
    <property type="evidence" value="ECO:0007669"/>
    <property type="project" value="UniProtKB-KW"/>
</dbReference>
<organism evidence="5 6">
    <name type="scientific">Lujinxingia vulgaris</name>
    <dbReference type="NCBI Taxonomy" id="2600176"/>
    <lineage>
        <taxon>Bacteria</taxon>
        <taxon>Deltaproteobacteria</taxon>
        <taxon>Bradymonadales</taxon>
        <taxon>Lujinxingiaceae</taxon>
        <taxon>Lujinxingia</taxon>
    </lineage>
</organism>
<dbReference type="Pfam" id="PF02358">
    <property type="entry name" value="Trehalose_PPase"/>
    <property type="match status" value="1"/>
</dbReference>
<dbReference type="OrthoDB" id="414934at2"/>
<dbReference type="UniPathway" id="UPA00299"/>
<dbReference type="EMBL" id="VOSL01000054">
    <property type="protein sequence ID" value="TXD34654.1"/>
    <property type="molecule type" value="Genomic_DNA"/>
</dbReference>
<evidence type="ECO:0000256" key="4">
    <source>
        <dbReference type="RuleBase" id="RU361117"/>
    </source>
</evidence>
<comment type="function">
    <text evidence="4">Removes the phosphate from trehalose 6-phosphate to produce free trehalose.</text>
</comment>
<dbReference type="GO" id="GO:0004805">
    <property type="term" value="F:trehalose-phosphatase activity"/>
    <property type="evidence" value="ECO:0007669"/>
    <property type="project" value="UniProtKB-EC"/>
</dbReference>
<dbReference type="GO" id="GO:0005992">
    <property type="term" value="P:trehalose biosynthetic process"/>
    <property type="evidence" value="ECO:0007669"/>
    <property type="project" value="UniProtKB-UniPathway"/>
</dbReference>
<keyword evidence="3 4" id="KW-0378">Hydrolase</keyword>